<feature type="region of interest" description="Disordered" evidence="1">
    <location>
        <begin position="88"/>
        <end position="112"/>
    </location>
</feature>
<accession>A0A9Q0DQZ6</accession>
<sequence length="135" mass="13864">MNGNTKPRRARVTLKSPYHPPQHRPELQAHDPDQAACQHCQAAQRGSGTLGTATIRRKPSTKPGVRRTLSSAGPILIRPPIVPVKTPTVPGISHLAGTGGSSGGGGGTSSVPVSVGSEECVFFAGAEKRTAPSTA</sequence>
<evidence type="ECO:0000256" key="1">
    <source>
        <dbReference type="SAM" id="MobiDB-lite"/>
    </source>
</evidence>
<proteinExistence type="predicted"/>
<gene>
    <name evidence="2" type="ORF">NHX12_005615</name>
</gene>
<comment type="caution">
    <text evidence="2">The sequence shown here is derived from an EMBL/GenBank/DDBJ whole genome shotgun (WGS) entry which is preliminary data.</text>
</comment>
<name>A0A9Q0DQZ6_9TELE</name>
<evidence type="ECO:0000313" key="3">
    <source>
        <dbReference type="Proteomes" id="UP001148018"/>
    </source>
</evidence>
<evidence type="ECO:0000313" key="2">
    <source>
        <dbReference type="EMBL" id="KAJ3593280.1"/>
    </source>
</evidence>
<feature type="compositionally biased region" description="Basic and acidic residues" evidence="1">
    <location>
        <begin position="23"/>
        <end position="33"/>
    </location>
</feature>
<organism evidence="2 3">
    <name type="scientific">Muraenolepis orangiensis</name>
    <name type="common">Patagonian moray cod</name>
    <dbReference type="NCBI Taxonomy" id="630683"/>
    <lineage>
        <taxon>Eukaryota</taxon>
        <taxon>Metazoa</taxon>
        <taxon>Chordata</taxon>
        <taxon>Craniata</taxon>
        <taxon>Vertebrata</taxon>
        <taxon>Euteleostomi</taxon>
        <taxon>Actinopterygii</taxon>
        <taxon>Neopterygii</taxon>
        <taxon>Teleostei</taxon>
        <taxon>Neoteleostei</taxon>
        <taxon>Acanthomorphata</taxon>
        <taxon>Zeiogadaria</taxon>
        <taxon>Gadariae</taxon>
        <taxon>Gadiformes</taxon>
        <taxon>Muraenolepidoidei</taxon>
        <taxon>Muraenolepididae</taxon>
        <taxon>Muraenolepis</taxon>
    </lineage>
</organism>
<feature type="region of interest" description="Disordered" evidence="1">
    <location>
        <begin position="1"/>
        <end position="72"/>
    </location>
</feature>
<dbReference type="AlphaFoldDB" id="A0A9Q0DQZ6"/>
<reference evidence="2" key="1">
    <citation type="submission" date="2022-07" db="EMBL/GenBank/DDBJ databases">
        <title>Chromosome-level genome of Muraenolepis orangiensis.</title>
        <authorList>
            <person name="Kim J."/>
        </authorList>
    </citation>
    <scope>NUCLEOTIDE SEQUENCE</scope>
    <source>
        <strain evidence="2">KU_S4_2022</strain>
        <tissue evidence="2">Muscle</tissue>
    </source>
</reference>
<keyword evidence="3" id="KW-1185">Reference proteome</keyword>
<feature type="compositionally biased region" description="Gly residues" evidence="1">
    <location>
        <begin position="97"/>
        <end position="108"/>
    </location>
</feature>
<protein>
    <submittedName>
        <fullName evidence="2">Uncharacterized protein</fullName>
    </submittedName>
</protein>
<dbReference type="EMBL" id="JANIIK010000112">
    <property type="protein sequence ID" value="KAJ3593280.1"/>
    <property type="molecule type" value="Genomic_DNA"/>
</dbReference>
<feature type="compositionally biased region" description="Low complexity" evidence="1">
    <location>
        <begin position="34"/>
        <end position="44"/>
    </location>
</feature>
<dbReference type="Proteomes" id="UP001148018">
    <property type="component" value="Unassembled WGS sequence"/>
</dbReference>
<feature type="compositionally biased region" description="Basic residues" evidence="1">
    <location>
        <begin position="1"/>
        <end position="12"/>
    </location>
</feature>